<feature type="compositionally biased region" description="Basic and acidic residues" evidence="1">
    <location>
        <begin position="1"/>
        <end position="11"/>
    </location>
</feature>
<dbReference type="Proteomes" id="UP001066276">
    <property type="component" value="Chromosome 12"/>
</dbReference>
<comment type="caution">
    <text evidence="2">The sequence shown here is derived from an EMBL/GenBank/DDBJ whole genome shotgun (WGS) entry which is preliminary data.</text>
</comment>
<organism evidence="2 3">
    <name type="scientific">Pleurodeles waltl</name>
    <name type="common">Iberian ribbed newt</name>
    <dbReference type="NCBI Taxonomy" id="8319"/>
    <lineage>
        <taxon>Eukaryota</taxon>
        <taxon>Metazoa</taxon>
        <taxon>Chordata</taxon>
        <taxon>Craniata</taxon>
        <taxon>Vertebrata</taxon>
        <taxon>Euteleostomi</taxon>
        <taxon>Amphibia</taxon>
        <taxon>Batrachia</taxon>
        <taxon>Caudata</taxon>
        <taxon>Salamandroidea</taxon>
        <taxon>Salamandridae</taxon>
        <taxon>Pleurodelinae</taxon>
        <taxon>Pleurodeles</taxon>
    </lineage>
</organism>
<dbReference type="EMBL" id="JANPWB010000016">
    <property type="protein sequence ID" value="KAJ1084476.1"/>
    <property type="molecule type" value="Genomic_DNA"/>
</dbReference>
<reference evidence="2" key="1">
    <citation type="journal article" date="2022" name="bioRxiv">
        <title>Sequencing and chromosome-scale assembly of the giantPleurodeles waltlgenome.</title>
        <authorList>
            <person name="Brown T."/>
            <person name="Elewa A."/>
            <person name="Iarovenko S."/>
            <person name="Subramanian E."/>
            <person name="Araus A.J."/>
            <person name="Petzold A."/>
            <person name="Susuki M."/>
            <person name="Suzuki K.-i.T."/>
            <person name="Hayashi T."/>
            <person name="Toyoda A."/>
            <person name="Oliveira C."/>
            <person name="Osipova E."/>
            <person name="Leigh N.D."/>
            <person name="Simon A."/>
            <person name="Yun M.H."/>
        </authorList>
    </citation>
    <scope>NUCLEOTIDE SEQUENCE</scope>
    <source>
        <strain evidence="2">20211129_DDA</strain>
        <tissue evidence="2">Liver</tissue>
    </source>
</reference>
<protein>
    <submittedName>
        <fullName evidence="2">Uncharacterized protein</fullName>
    </submittedName>
</protein>
<evidence type="ECO:0000256" key="1">
    <source>
        <dbReference type="SAM" id="MobiDB-lite"/>
    </source>
</evidence>
<sequence>MMGGQRGEKGRGGRKGKGDAGPARCLTPCCRPRCAPRSSSYWCLTRCRLVPESEGGAGPRASVPAYCSIRVCRRGRSCCPGDVPSLLQGSRYALQHLQDLTARGALSPAASAASPAPAQRGSGRVAPIDLCYTCPAVPFRFRCFQVYSLSRAGRSLGFGRTRCLTVNIRPYNGGHSVC</sequence>
<dbReference type="AlphaFoldDB" id="A0AAV7KYB4"/>
<feature type="region of interest" description="Disordered" evidence="1">
    <location>
        <begin position="1"/>
        <end position="21"/>
    </location>
</feature>
<gene>
    <name evidence="2" type="ORF">NDU88_004623</name>
</gene>
<evidence type="ECO:0000313" key="3">
    <source>
        <dbReference type="Proteomes" id="UP001066276"/>
    </source>
</evidence>
<evidence type="ECO:0000313" key="2">
    <source>
        <dbReference type="EMBL" id="KAJ1084476.1"/>
    </source>
</evidence>
<accession>A0AAV7KYB4</accession>
<proteinExistence type="predicted"/>
<keyword evidence="3" id="KW-1185">Reference proteome</keyword>
<name>A0AAV7KYB4_PLEWA</name>